<dbReference type="RefSeq" id="WP_344499187.1">
    <property type="nucleotide sequence ID" value="NZ_BAAAUD010000056.1"/>
</dbReference>
<dbReference type="Proteomes" id="UP001500403">
    <property type="component" value="Unassembled WGS sequence"/>
</dbReference>
<proteinExistence type="predicted"/>
<organism evidence="2 3">
    <name type="scientific">Streptomyces enissocaesilis</name>
    <dbReference type="NCBI Taxonomy" id="332589"/>
    <lineage>
        <taxon>Bacteria</taxon>
        <taxon>Bacillati</taxon>
        <taxon>Actinomycetota</taxon>
        <taxon>Actinomycetes</taxon>
        <taxon>Kitasatosporales</taxon>
        <taxon>Streptomycetaceae</taxon>
        <taxon>Streptomyces</taxon>
        <taxon>Streptomyces rochei group</taxon>
    </lineage>
</organism>
<sequence length="76" mass="7867">MPCGAFPLLPFPHPGPAPPHGGAAKCHSGKGRGGVRRAGDVLTTGRVSACFGHPVRIARTDGRWTVRAERVTGTVV</sequence>
<comment type="caution">
    <text evidence="2">The sequence shown here is derived from an EMBL/GenBank/DDBJ whole genome shotgun (WGS) entry which is preliminary data.</text>
</comment>
<evidence type="ECO:0000313" key="2">
    <source>
        <dbReference type="EMBL" id="GAA2965356.1"/>
    </source>
</evidence>
<keyword evidence="3" id="KW-1185">Reference proteome</keyword>
<evidence type="ECO:0000256" key="1">
    <source>
        <dbReference type="SAM" id="MobiDB-lite"/>
    </source>
</evidence>
<feature type="compositionally biased region" description="Pro residues" evidence="1">
    <location>
        <begin position="9"/>
        <end position="19"/>
    </location>
</feature>
<accession>A0ABP6K365</accession>
<name>A0ABP6K365_9ACTN</name>
<dbReference type="EMBL" id="BAAAUD010000056">
    <property type="protein sequence ID" value="GAA2965356.1"/>
    <property type="molecule type" value="Genomic_DNA"/>
</dbReference>
<evidence type="ECO:0000313" key="3">
    <source>
        <dbReference type="Proteomes" id="UP001500403"/>
    </source>
</evidence>
<reference evidence="3" key="1">
    <citation type="journal article" date="2019" name="Int. J. Syst. Evol. Microbiol.">
        <title>The Global Catalogue of Microorganisms (GCM) 10K type strain sequencing project: providing services to taxonomists for standard genome sequencing and annotation.</title>
        <authorList>
            <consortium name="The Broad Institute Genomics Platform"/>
            <consortium name="The Broad Institute Genome Sequencing Center for Infectious Disease"/>
            <person name="Wu L."/>
            <person name="Ma J."/>
        </authorList>
    </citation>
    <scope>NUCLEOTIDE SEQUENCE [LARGE SCALE GENOMIC DNA]</scope>
    <source>
        <strain evidence="3">JCM 9088</strain>
    </source>
</reference>
<protein>
    <submittedName>
        <fullName evidence="2">Uncharacterized protein</fullName>
    </submittedName>
</protein>
<feature type="region of interest" description="Disordered" evidence="1">
    <location>
        <begin position="1"/>
        <end position="37"/>
    </location>
</feature>
<gene>
    <name evidence="2" type="ORF">GCM10010446_58800</name>
</gene>